<dbReference type="PANTHER" id="PTHR11986:SF79">
    <property type="entry name" value="ACETYLORNITHINE AMINOTRANSFERASE, MITOCHONDRIAL"/>
    <property type="match status" value="1"/>
</dbReference>
<evidence type="ECO:0000313" key="6">
    <source>
        <dbReference type="EMBL" id="ROO86837.1"/>
    </source>
</evidence>
<organism evidence="6 7">
    <name type="scientific">Actinocorallia herbida</name>
    <dbReference type="NCBI Taxonomy" id="58109"/>
    <lineage>
        <taxon>Bacteria</taxon>
        <taxon>Bacillati</taxon>
        <taxon>Actinomycetota</taxon>
        <taxon>Actinomycetes</taxon>
        <taxon>Streptosporangiales</taxon>
        <taxon>Thermomonosporaceae</taxon>
        <taxon>Actinocorallia</taxon>
    </lineage>
</organism>
<dbReference type="InterPro" id="IPR005814">
    <property type="entry name" value="Aminotrans_3"/>
</dbReference>
<dbReference type="GO" id="GO:0042802">
    <property type="term" value="F:identical protein binding"/>
    <property type="evidence" value="ECO:0007669"/>
    <property type="project" value="TreeGrafter"/>
</dbReference>
<dbReference type="Gene3D" id="3.90.1150.10">
    <property type="entry name" value="Aspartate Aminotransferase, domain 1"/>
    <property type="match status" value="2"/>
</dbReference>
<gene>
    <name evidence="6" type="ORF">EDD29_4419</name>
</gene>
<dbReference type="Pfam" id="PF00202">
    <property type="entry name" value="Aminotran_3"/>
    <property type="match status" value="1"/>
</dbReference>
<reference evidence="6 7" key="1">
    <citation type="submission" date="2018-11" db="EMBL/GenBank/DDBJ databases">
        <title>Sequencing the genomes of 1000 actinobacteria strains.</title>
        <authorList>
            <person name="Klenk H.-P."/>
        </authorList>
    </citation>
    <scope>NUCLEOTIDE SEQUENCE [LARGE SCALE GENOMIC DNA]</scope>
    <source>
        <strain evidence="6 7">DSM 44254</strain>
    </source>
</reference>
<evidence type="ECO:0000256" key="2">
    <source>
        <dbReference type="ARBA" id="ARBA00022576"/>
    </source>
</evidence>
<proteinExistence type="inferred from homology"/>
<name>A0A3N1CZX7_9ACTN</name>
<evidence type="ECO:0000256" key="3">
    <source>
        <dbReference type="ARBA" id="ARBA00022679"/>
    </source>
</evidence>
<sequence>MSSAVIAEHAAEPVPAEPHLAEPYMARTLAVLGLSVEYVRAEGDTLYHRDEQGAERAVLDLVGAFGATILGHNDPDVVAHAKAILDARLPVYAQFSLHPYADTVARKLNGILTRELGEAEPYFAVFANSGAEANEIALKHAELDRVTRLAELCGALHENRENARAALVEGTAVLADDAFAVLGVDVHDADHLLKAAELANAESLSAPPVLLALEGSFHGKLVGSVQLTHNPSFRLPFSSLAAQCRFVPADRPEALARIVEGERRTVFDFTLDAGVVGVVERDMPVFCAFVLEPIQGEAGINVLTEETARHIQQVCAAVGCPIVIDEVQSGMGRSGSFFASAGIGLRGDYYTLAKSLGGGVAKAAVTLVRASCYRQDFDLIHSSTYAKDGFSTRIAEKVIDLLETDGGAAYRLATARGEALMTELRAVQAEFPDVVKEVRGKGLMVGLEFHDQSVAAAPALREKADMFGYFAAGYLMRAHAIRIFPTASAVHTLRFEPSVRLTDAAIARTGAALRDLCGVLRAQDAARLLGL</sequence>
<dbReference type="InterPro" id="IPR015422">
    <property type="entry name" value="PyrdxlP-dep_Trfase_small"/>
</dbReference>
<comment type="caution">
    <text evidence="6">The sequence shown here is derived from an EMBL/GenBank/DDBJ whole genome shotgun (WGS) entry which is preliminary data.</text>
</comment>
<keyword evidence="2 6" id="KW-0032">Aminotransferase</keyword>
<dbReference type="SUPFAM" id="SSF53383">
    <property type="entry name" value="PLP-dependent transferases"/>
    <property type="match status" value="1"/>
</dbReference>
<dbReference type="RefSeq" id="WP_123666198.1">
    <property type="nucleotide sequence ID" value="NZ_RJKE01000001.1"/>
</dbReference>
<evidence type="ECO:0000256" key="1">
    <source>
        <dbReference type="ARBA" id="ARBA00001933"/>
    </source>
</evidence>
<comment type="cofactor">
    <cofactor evidence="1">
        <name>pyridoxal 5'-phosphate</name>
        <dbReference type="ChEBI" id="CHEBI:597326"/>
    </cofactor>
</comment>
<dbReference type="Gene3D" id="3.40.640.10">
    <property type="entry name" value="Type I PLP-dependent aspartate aminotransferase-like (Major domain)"/>
    <property type="match status" value="2"/>
</dbReference>
<keyword evidence="7" id="KW-1185">Reference proteome</keyword>
<evidence type="ECO:0000256" key="4">
    <source>
        <dbReference type="ARBA" id="ARBA00022898"/>
    </source>
</evidence>
<evidence type="ECO:0000313" key="7">
    <source>
        <dbReference type="Proteomes" id="UP000272400"/>
    </source>
</evidence>
<dbReference type="InterPro" id="IPR050103">
    <property type="entry name" value="Class-III_PLP-dep_AT"/>
</dbReference>
<dbReference type="EMBL" id="RJKE01000001">
    <property type="protein sequence ID" value="ROO86837.1"/>
    <property type="molecule type" value="Genomic_DNA"/>
</dbReference>
<protein>
    <submittedName>
        <fullName evidence="6">Acetylornithine/succinyldiaminopimelate/putresci ne aminotransferase</fullName>
    </submittedName>
</protein>
<dbReference type="GO" id="GO:0030170">
    <property type="term" value="F:pyridoxal phosphate binding"/>
    <property type="evidence" value="ECO:0007669"/>
    <property type="project" value="InterPro"/>
</dbReference>
<keyword evidence="3 6" id="KW-0808">Transferase</keyword>
<keyword evidence="4 5" id="KW-0663">Pyridoxal phosphate</keyword>
<dbReference type="OrthoDB" id="9801052at2"/>
<dbReference type="GO" id="GO:0008483">
    <property type="term" value="F:transaminase activity"/>
    <property type="evidence" value="ECO:0007669"/>
    <property type="project" value="UniProtKB-KW"/>
</dbReference>
<evidence type="ECO:0000256" key="5">
    <source>
        <dbReference type="RuleBase" id="RU003560"/>
    </source>
</evidence>
<accession>A0A3N1CZX7</accession>
<comment type="similarity">
    <text evidence="5">Belongs to the class-III pyridoxal-phosphate-dependent aminotransferase family.</text>
</comment>
<dbReference type="InterPro" id="IPR015421">
    <property type="entry name" value="PyrdxlP-dep_Trfase_major"/>
</dbReference>
<dbReference type="Proteomes" id="UP000272400">
    <property type="component" value="Unassembled WGS sequence"/>
</dbReference>
<dbReference type="PANTHER" id="PTHR11986">
    <property type="entry name" value="AMINOTRANSFERASE CLASS III"/>
    <property type="match status" value="1"/>
</dbReference>
<dbReference type="AlphaFoldDB" id="A0A3N1CZX7"/>
<dbReference type="InterPro" id="IPR015424">
    <property type="entry name" value="PyrdxlP-dep_Trfase"/>
</dbReference>